<dbReference type="Gene3D" id="1.10.510.10">
    <property type="entry name" value="Transferase(Phosphotransferase) domain 1"/>
    <property type="match status" value="1"/>
</dbReference>
<keyword evidence="2" id="KW-0723">Serine/threonine-protein kinase</keyword>
<dbReference type="Pfam" id="PF00069">
    <property type="entry name" value="Pkinase"/>
    <property type="match status" value="1"/>
</dbReference>
<dbReference type="InterPro" id="IPR000719">
    <property type="entry name" value="Prot_kinase_dom"/>
</dbReference>
<evidence type="ECO:0000256" key="4">
    <source>
        <dbReference type="ARBA" id="ARBA00022741"/>
    </source>
</evidence>
<accession>A0ABP8VXG6</accession>
<dbReference type="PROSITE" id="PS00108">
    <property type="entry name" value="PROTEIN_KINASE_ST"/>
    <property type="match status" value="1"/>
</dbReference>
<evidence type="ECO:0000259" key="9">
    <source>
        <dbReference type="PROSITE" id="PS50011"/>
    </source>
</evidence>
<keyword evidence="6 7" id="KW-0067">ATP-binding</keyword>
<dbReference type="PROSITE" id="PS00107">
    <property type="entry name" value="PROTEIN_KINASE_ATP"/>
    <property type="match status" value="1"/>
</dbReference>
<dbReference type="SUPFAM" id="SSF56112">
    <property type="entry name" value="Protein kinase-like (PK-like)"/>
    <property type="match status" value="1"/>
</dbReference>
<dbReference type="InterPro" id="IPR011009">
    <property type="entry name" value="Kinase-like_dom_sf"/>
</dbReference>
<keyword evidence="4 7" id="KW-0547">Nucleotide-binding</keyword>
<evidence type="ECO:0000256" key="3">
    <source>
        <dbReference type="ARBA" id="ARBA00022679"/>
    </source>
</evidence>
<evidence type="ECO:0000313" key="10">
    <source>
        <dbReference type="EMBL" id="GAA4673586.1"/>
    </source>
</evidence>
<dbReference type="PROSITE" id="PS50011">
    <property type="entry name" value="PROTEIN_KINASE_DOM"/>
    <property type="match status" value="1"/>
</dbReference>
<dbReference type="EMBL" id="BAABIC010000001">
    <property type="protein sequence ID" value="GAA4673586.1"/>
    <property type="molecule type" value="Genomic_DNA"/>
</dbReference>
<feature type="binding site" evidence="7">
    <location>
        <position position="48"/>
    </location>
    <ligand>
        <name>ATP</name>
        <dbReference type="ChEBI" id="CHEBI:30616"/>
    </ligand>
</feature>
<dbReference type="SMART" id="SM00220">
    <property type="entry name" value="S_TKc"/>
    <property type="match status" value="1"/>
</dbReference>
<evidence type="ECO:0000256" key="7">
    <source>
        <dbReference type="PROSITE-ProRule" id="PRU10141"/>
    </source>
</evidence>
<protein>
    <recommendedName>
        <fullName evidence="1">non-specific serine/threonine protein kinase</fullName>
        <ecNumber evidence="1">2.7.11.1</ecNumber>
    </recommendedName>
</protein>
<sequence>MDLAERPGVAGDSSMFGPYRLEELLGRGGMGEVYRAFDTEHERDVAVKRLAPHLADEPEFQQRFRREAHHVAQLRNPHVITIHRYGQIEGQLYIDMQLVDGGDLLSLIERSGPLPVERAVKILEQIASALDEAHESGLVHRDVKPSNILLDGKLADFCYLADWGITRATTTRRSHSLTRTGALLGSLTYMAPEQFDGAVAHSSDIYALTCVFFEMITGKRPYSGDGLPVLMHAHMNVPPPRPSDVVPGTAMFDDVVATGMAKDASARYGTAGELARAARAALAAASQPAPAAVPTYVPVPETDVSPVPAPETDVSPVPAPETDVSPAGAPNTDVSPVRVAAVGGAAGAVASGDLIDPTRATRPATRPLDPPVAAAPGSGRRRLLPVTAALAAVAVLLAAWALLRGGGDTDRPPVAQALTPAPVTATIAPAAAPAATGPVITEAVYTGRTSGNELTLAVGIKDGRAAGYLCDGKQVEAWLEGTVTGDKLVLRGKTEANAVTATLDQRSALGTVTAGGVQRPFSAQLALGEAGLFESRRSVAGLATRIGWIVLPDGSQVGIAKRGDVREPAPALDPRTLQAVDGGETVTAQRLSGASTVLG</sequence>
<evidence type="ECO:0000313" key="11">
    <source>
        <dbReference type="Proteomes" id="UP001500325"/>
    </source>
</evidence>
<dbReference type="PANTHER" id="PTHR43289">
    <property type="entry name" value="MITOGEN-ACTIVATED PROTEIN KINASE KINASE KINASE 20-RELATED"/>
    <property type="match status" value="1"/>
</dbReference>
<evidence type="ECO:0000256" key="1">
    <source>
        <dbReference type="ARBA" id="ARBA00012513"/>
    </source>
</evidence>
<evidence type="ECO:0000256" key="8">
    <source>
        <dbReference type="SAM" id="MobiDB-lite"/>
    </source>
</evidence>
<proteinExistence type="predicted"/>
<evidence type="ECO:0000256" key="5">
    <source>
        <dbReference type="ARBA" id="ARBA00022777"/>
    </source>
</evidence>
<reference evidence="11" key="1">
    <citation type="journal article" date="2019" name="Int. J. Syst. Evol. Microbiol.">
        <title>The Global Catalogue of Microorganisms (GCM) 10K type strain sequencing project: providing services to taxonomists for standard genome sequencing and annotation.</title>
        <authorList>
            <consortium name="The Broad Institute Genomics Platform"/>
            <consortium name="The Broad Institute Genome Sequencing Center for Infectious Disease"/>
            <person name="Wu L."/>
            <person name="Ma J."/>
        </authorList>
    </citation>
    <scope>NUCLEOTIDE SEQUENCE [LARGE SCALE GENOMIC DNA]</scope>
    <source>
        <strain evidence="11">JCM 18055</strain>
    </source>
</reference>
<comment type="caution">
    <text evidence="10">The sequence shown here is derived from an EMBL/GenBank/DDBJ whole genome shotgun (WGS) entry which is preliminary data.</text>
</comment>
<dbReference type="EC" id="2.7.11.1" evidence="1"/>
<dbReference type="PANTHER" id="PTHR43289:SF6">
    <property type="entry name" value="SERINE_THREONINE-PROTEIN KINASE NEKL-3"/>
    <property type="match status" value="1"/>
</dbReference>
<feature type="region of interest" description="Disordered" evidence="8">
    <location>
        <begin position="356"/>
        <end position="377"/>
    </location>
</feature>
<dbReference type="InterPro" id="IPR008271">
    <property type="entry name" value="Ser/Thr_kinase_AS"/>
</dbReference>
<feature type="domain" description="Protein kinase" evidence="9">
    <location>
        <begin position="19"/>
        <end position="282"/>
    </location>
</feature>
<keyword evidence="3" id="KW-0808">Transferase</keyword>
<keyword evidence="11" id="KW-1185">Reference proteome</keyword>
<dbReference type="Proteomes" id="UP001500325">
    <property type="component" value="Unassembled WGS sequence"/>
</dbReference>
<evidence type="ECO:0000256" key="6">
    <source>
        <dbReference type="ARBA" id="ARBA00022840"/>
    </source>
</evidence>
<feature type="region of interest" description="Disordered" evidence="8">
    <location>
        <begin position="302"/>
        <end position="333"/>
    </location>
</feature>
<organism evidence="10 11">
    <name type="scientific">Pseudonocardia yuanmonensis</name>
    <dbReference type="NCBI Taxonomy" id="1095914"/>
    <lineage>
        <taxon>Bacteria</taxon>
        <taxon>Bacillati</taxon>
        <taxon>Actinomycetota</taxon>
        <taxon>Actinomycetes</taxon>
        <taxon>Pseudonocardiales</taxon>
        <taxon>Pseudonocardiaceae</taxon>
        <taxon>Pseudonocardia</taxon>
    </lineage>
</organism>
<dbReference type="CDD" id="cd14014">
    <property type="entry name" value="STKc_PknB_like"/>
    <property type="match status" value="1"/>
</dbReference>
<evidence type="ECO:0000256" key="2">
    <source>
        <dbReference type="ARBA" id="ARBA00022527"/>
    </source>
</evidence>
<dbReference type="Gene3D" id="3.30.200.20">
    <property type="entry name" value="Phosphorylase Kinase, domain 1"/>
    <property type="match status" value="1"/>
</dbReference>
<dbReference type="InterPro" id="IPR017441">
    <property type="entry name" value="Protein_kinase_ATP_BS"/>
</dbReference>
<keyword evidence="5" id="KW-0418">Kinase</keyword>
<gene>
    <name evidence="10" type="ORF">GCM10023215_01350</name>
</gene>
<name>A0ABP8VXG6_9PSEU</name>